<dbReference type="InterPro" id="IPR003593">
    <property type="entry name" value="AAA+_ATPase"/>
</dbReference>
<dbReference type="InterPro" id="IPR027417">
    <property type="entry name" value="P-loop_NTPase"/>
</dbReference>
<evidence type="ECO:0000256" key="3">
    <source>
        <dbReference type="ARBA" id="ARBA00022597"/>
    </source>
</evidence>
<dbReference type="Proteomes" id="UP000663508">
    <property type="component" value="Chromosome"/>
</dbReference>
<evidence type="ECO:0000313" key="9">
    <source>
        <dbReference type="Proteomes" id="UP000663508"/>
    </source>
</evidence>
<keyword evidence="4" id="KW-0677">Repeat</keyword>
<evidence type="ECO:0000256" key="4">
    <source>
        <dbReference type="ARBA" id="ARBA00022737"/>
    </source>
</evidence>
<evidence type="ECO:0000256" key="6">
    <source>
        <dbReference type="ARBA" id="ARBA00022840"/>
    </source>
</evidence>
<keyword evidence="5" id="KW-0547">Nucleotide-binding</keyword>
<evidence type="ECO:0000313" key="8">
    <source>
        <dbReference type="EMBL" id="BCM87211.1"/>
    </source>
</evidence>
<proteinExistence type="inferred from homology"/>
<organism evidence="8 9">
    <name type="scientific">Methylobacterium indicum</name>
    <dbReference type="NCBI Taxonomy" id="1775910"/>
    <lineage>
        <taxon>Bacteria</taxon>
        <taxon>Pseudomonadati</taxon>
        <taxon>Pseudomonadota</taxon>
        <taxon>Alphaproteobacteria</taxon>
        <taxon>Hyphomicrobiales</taxon>
        <taxon>Methylobacteriaceae</taxon>
        <taxon>Methylobacterium</taxon>
    </lineage>
</organism>
<dbReference type="KEGG" id="mind:mvi_56720"/>
<dbReference type="PANTHER" id="PTHR43790">
    <property type="entry name" value="CARBOHYDRATE TRANSPORT ATP-BINDING PROTEIN MG119-RELATED"/>
    <property type="match status" value="1"/>
</dbReference>
<dbReference type="SMART" id="SM00382">
    <property type="entry name" value="AAA"/>
    <property type="match status" value="2"/>
</dbReference>
<evidence type="ECO:0000256" key="5">
    <source>
        <dbReference type="ARBA" id="ARBA00022741"/>
    </source>
</evidence>
<dbReference type="PANTHER" id="PTHR43790:SF9">
    <property type="entry name" value="GALACTOFURANOSE TRANSPORTER ATP-BINDING PROTEIN YTFR"/>
    <property type="match status" value="1"/>
</dbReference>
<dbReference type="InterPro" id="IPR050107">
    <property type="entry name" value="ABC_carbohydrate_import_ATPase"/>
</dbReference>
<dbReference type="InterPro" id="IPR003439">
    <property type="entry name" value="ABC_transporter-like_ATP-bd"/>
</dbReference>
<accession>A0A8H9C9X4</accession>
<dbReference type="InterPro" id="IPR017871">
    <property type="entry name" value="ABC_transporter-like_CS"/>
</dbReference>
<gene>
    <name evidence="8" type="ORF">mvi_56720</name>
</gene>
<name>A0A8H9C9X4_9HYPH</name>
<sequence length="554" mass="59452">MTGAKPGIVALPLSRLADARHPPPAEGEGETRAILVGIDCMSSAHSNDAPLLAIRGLTKSFAGFPALQGVDFTLRAGEIHALLGENGAGKSTLIKTVTGIVTRDAGTVTLDGMPIAPRSGEAAQAAGLATVYQEVNLLPNLTVAQNLFLNREPTRFGLVRHGEMRRRAAAILAGFDLAIDPGTPLGDHSVAVQHLVAIARAVDLSARVLILDEPTASLDAHEVEILFRVMRRLAAKGLGIVFVTHFLDQVYAVTDRITVLRNGRLVGSWATADLPRMRLIQAMLGRELGEATAEAAPADRHRSGATEGSEIAVYEQFGKPGYVAPFDLTLRRGEVVGLAGLLGSGRTETARLLFGAEMAQTGLARIDGAPVRLRTPRDAIRHRFGYCPEERKTEGIIAELSVRENIVLALQARRGPFRPIPRREQDALTRRYIAMLDIRPPDPERPIGLLSGGNQQKALLARWLATEPQVLILDEPTRGIDVGAHAEIIRLIRQLCDGGLALVVISSELEEIVTYADRVVVMRDRTQIATLEGEAVDVTAILKAIAGDEPAEAA</sequence>
<keyword evidence="2" id="KW-0813">Transport</keyword>
<comment type="similarity">
    <text evidence="1">Belongs to the ABC transporter superfamily.</text>
</comment>
<dbReference type="Pfam" id="PF00005">
    <property type="entry name" value="ABC_tran"/>
    <property type="match status" value="2"/>
</dbReference>
<keyword evidence="3" id="KW-0762">Sugar transport</keyword>
<dbReference type="AlphaFoldDB" id="A0A8H9C9X4"/>
<dbReference type="SUPFAM" id="SSF52540">
    <property type="entry name" value="P-loop containing nucleoside triphosphate hydrolases"/>
    <property type="match status" value="2"/>
</dbReference>
<feature type="domain" description="ABC transporter" evidence="7">
    <location>
        <begin position="306"/>
        <end position="549"/>
    </location>
</feature>
<evidence type="ECO:0000256" key="2">
    <source>
        <dbReference type="ARBA" id="ARBA00022448"/>
    </source>
</evidence>
<feature type="domain" description="ABC transporter" evidence="7">
    <location>
        <begin position="52"/>
        <end position="287"/>
    </location>
</feature>
<dbReference type="PROSITE" id="PS50893">
    <property type="entry name" value="ABC_TRANSPORTER_2"/>
    <property type="match status" value="2"/>
</dbReference>
<dbReference type="GO" id="GO:0005524">
    <property type="term" value="F:ATP binding"/>
    <property type="evidence" value="ECO:0007669"/>
    <property type="project" value="UniProtKB-KW"/>
</dbReference>
<protein>
    <submittedName>
        <fullName evidence="8">Sugar ABC transporter ATP-binding protein</fullName>
    </submittedName>
</protein>
<dbReference type="EMBL" id="AP024145">
    <property type="protein sequence ID" value="BCM87211.1"/>
    <property type="molecule type" value="Genomic_DNA"/>
</dbReference>
<dbReference type="Gene3D" id="3.40.50.300">
    <property type="entry name" value="P-loop containing nucleotide triphosphate hydrolases"/>
    <property type="match status" value="2"/>
</dbReference>
<keyword evidence="6 8" id="KW-0067">ATP-binding</keyword>
<dbReference type="GO" id="GO:0016887">
    <property type="term" value="F:ATP hydrolysis activity"/>
    <property type="evidence" value="ECO:0007669"/>
    <property type="project" value="InterPro"/>
</dbReference>
<dbReference type="CDD" id="cd03216">
    <property type="entry name" value="ABC_Carb_Monos_I"/>
    <property type="match status" value="1"/>
</dbReference>
<evidence type="ECO:0000256" key="1">
    <source>
        <dbReference type="ARBA" id="ARBA00005417"/>
    </source>
</evidence>
<dbReference type="PROSITE" id="PS00211">
    <property type="entry name" value="ABC_TRANSPORTER_1"/>
    <property type="match status" value="1"/>
</dbReference>
<evidence type="ECO:0000259" key="7">
    <source>
        <dbReference type="PROSITE" id="PS50893"/>
    </source>
</evidence>
<dbReference type="CDD" id="cd03215">
    <property type="entry name" value="ABC_Carb_Monos_II"/>
    <property type="match status" value="1"/>
</dbReference>
<reference evidence="8" key="1">
    <citation type="submission" date="2020-11" db="EMBL/GenBank/DDBJ databases">
        <title>Complete genome sequence of a novel pathogenic Methylobacterium strain isolated from rice in Vietnam.</title>
        <authorList>
            <person name="Lai K."/>
            <person name="Okazaki S."/>
            <person name="Higashi K."/>
            <person name="Mori H."/>
            <person name="Toyoda A."/>
            <person name="Kurokawa K."/>
        </authorList>
    </citation>
    <scope>NUCLEOTIDE SEQUENCE</scope>
    <source>
        <strain evidence="8">VL1</strain>
    </source>
</reference>